<dbReference type="AlphaFoldDB" id="A0A8K0XRN1"/>
<reference evidence="2" key="1">
    <citation type="journal article" date="2021" name="New Phytol.">
        <title>Evolutionary innovations through gain and loss of genes in the ectomycorrhizal Boletales.</title>
        <authorList>
            <person name="Wu G."/>
            <person name="Miyauchi S."/>
            <person name="Morin E."/>
            <person name="Kuo A."/>
            <person name="Drula E."/>
            <person name="Varga T."/>
            <person name="Kohler A."/>
            <person name="Feng B."/>
            <person name="Cao Y."/>
            <person name="Lipzen A."/>
            <person name="Daum C."/>
            <person name="Hundley H."/>
            <person name="Pangilinan J."/>
            <person name="Johnson J."/>
            <person name="Barry K."/>
            <person name="LaButti K."/>
            <person name="Ng V."/>
            <person name="Ahrendt S."/>
            <person name="Min B."/>
            <person name="Choi I.G."/>
            <person name="Park H."/>
            <person name="Plett J.M."/>
            <person name="Magnuson J."/>
            <person name="Spatafora J.W."/>
            <person name="Nagy L.G."/>
            <person name="Henrissat B."/>
            <person name="Grigoriev I.V."/>
            <person name="Yang Z.L."/>
            <person name="Xu J."/>
            <person name="Martin F.M."/>
        </authorList>
    </citation>
    <scope>NUCLEOTIDE SEQUENCE</scope>
    <source>
        <strain evidence="2">KKN 215</strain>
    </source>
</reference>
<dbReference type="Proteomes" id="UP000813824">
    <property type="component" value="Unassembled WGS sequence"/>
</dbReference>
<feature type="region of interest" description="Disordered" evidence="1">
    <location>
        <begin position="27"/>
        <end position="79"/>
    </location>
</feature>
<protein>
    <submittedName>
        <fullName evidence="2">Uncharacterized protein</fullName>
    </submittedName>
</protein>
<organism evidence="2 3">
    <name type="scientific">Cristinia sonorae</name>
    <dbReference type="NCBI Taxonomy" id="1940300"/>
    <lineage>
        <taxon>Eukaryota</taxon>
        <taxon>Fungi</taxon>
        <taxon>Dikarya</taxon>
        <taxon>Basidiomycota</taxon>
        <taxon>Agaricomycotina</taxon>
        <taxon>Agaricomycetes</taxon>
        <taxon>Agaricomycetidae</taxon>
        <taxon>Agaricales</taxon>
        <taxon>Pleurotineae</taxon>
        <taxon>Stephanosporaceae</taxon>
        <taxon>Cristinia</taxon>
    </lineage>
</organism>
<accession>A0A8K0XRN1</accession>
<keyword evidence="3" id="KW-1185">Reference proteome</keyword>
<name>A0A8K0XRN1_9AGAR</name>
<gene>
    <name evidence="2" type="ORF">BXZ70DRAFT_1076586</name>
</gene>
<evidence type="ECO:0000256" key="1">
    <source>
        <dbReference type="SAM" id="MobiDB-lite"/>
    </source>
</evidence>
<comment type="caution">
    <text evidence="2">The sequence shown here is derived from an EMBL/GenBank/DDBJ whole genome shotgun (WGS) entry which is preliminary data.</text>
</comment>
<feature type="compositionally biased region" description="Low complexity" evidence="1">
    <location>
        <begin position="30"/>
        <end position="44"/>
    </location>
</feature>
<dbReference type="EMBL" id="JAEVFJ010000009">
    <property type="protein sequence ID" value="KAH8102691.1"/>
    <property type="molecule type" value="Genomic_DNA"/>
</dbReference>
<evidence type="ECO:0000313" key="3">
    <source>
        <dbReference type="Proteomes" id="UP000813824"/>
    </source>
</evidence>
<proteinExistence type="predicted"/>
<evidence type="ECO:0000313" key="2">
    <source>
        <dbReference type="EMBL" id="KAH8102691.1"/>
    </source>
</evidence>
<sequence>MSTSLKSATSDKSSRKKKLFIQFISKGSESATATNSPNPSSSNPLSGQGHANDSSNPPAARKRTRPQLPPSPPYTIEPISDEIREGRMCFFHASYAPYRRIADVARKFYPRRTEIKLDLDLATDTDMLLVQATGMVQFIFGKHCRIRRTVIDQWHKDHIKAQG</sequence>
<feature type="compositionally biased region" description="Polar residues" evidence="1">
    <location>
        <begin position="45"/>
        <end position="57"/>
    </location>
</feature>